<feature type="compositionally biased region" description="Low complexity" evidence="1">
    <location>
        <begin position="230"/>
        <end position="242"/>
    </location>
</feature>
<sequence length="345" mass="37990">MKIFSSLSTTNTRHAPPHPPVQAPRFAMAAPLDYTDAQAVAAALTAYDRKMRKAIAGGTFWQEFREYEERIKQLYRAMKNPANDDVKAAFNRSIFLHKIVVWTRKAMQPDLILNGIENELIAFDEKRRKTAEATSRKGKERAARGRCRGSSMATRVAAAGGYFQPRASECVEYAYDPPPELHRLPEPASHIRFPTPAVRYAPSTAPNLNQRNRHPKRSQPGHIPPPLVFDTSDSSDSSDFGSPPDPSNHGSIYPPTPMKQKYHAQHTLSGCVPMSTDLSLPFTMPGKGEAEKYNGRSTKRRSIDELSHSSKRTSSTSRSGKVASAGCTSGFSTLDPGLEGCLGGF</sequence>
<protein>
    <submittedName>
        <fullName evidence="2">Uncharacterized protein</fullName>
    </submittedName>
</protein>
<evidence type="ECO:0000313" key="3">
    <source>
        <dbReference type="Proteomes" id="UP001148786"/>
    </source>
</evidence>
<evidence type="ECO:0000313" key="2">
    <source>
        <dbReference type="EMBL" id="KAJ3503736.1"/>
    </source>
</evidence>
<name>A0A9W8MU83_9AGAR</name>
<keyword evidence="3" id="KW-1185">Reference proteome</keyword>
<dbReference type="Proteomes" id="UP001148786">
    <property type="component" value="Unassembled WGS sequence"/>
</dbReference>
<feature type="region of interest" description="Disordered" evidence="1">
    <location>
        <begin position="1"/>
        <end position="21"/>
    </location>
</feature>
<proteinExistence type="predicted"/>
<feature type="compositionally biased region" description="Polar residues" evidence="1">
    <location>
        <begin position="1"/>
        <end position="13"/>
    </location>
</feature>
<feature type="region of interest" description="Disordered" evidence="1">
    <location>
        <begin position="282"/>
        <end position="325"/>
    </location>
</feature>
<feature type="region of interest" description="Disordered" evidence="1">
    <location>
        <begin position="199"/>
        <end position="264"/>
    </location>
</feature>
<gene>
    <name evidence="2" type="ORF">NLJ89_g8302</name>
</gene>
<accession>A0A9W8MU83</accession>
<dbReference type="EMBL" id="JANKHO010001101">
    <property type="protein sequence ID" value="KAJ3503736.1"/>
    <property type="molecule type" value="Genomic_DNA"/>
</dbReference>
<comment type="caution">
    <text evidence="2">The sequence shown here is derived from an EMBL/GenBank/DDBJ whole genome shotgun (WGS) entry which is preliminary data.</text>
</comment>
<reference evidence="2" key="1">
    <citation type="submission" date="2022-07" db="EMBL/GenBank/DDBJ databases">
        <title>Genome Sequence of Agrocybe chaxingu.</title>
        <authorList>
            <person name="Buettner E."/>
        </authorList>
    </citation>
    <scope>NUCLEOTIDE SEQUENCE</scope>
    <source>
        <strain evidence="2">MP-N11</strain>
    </source>
</reference>
<dbReference type="AlphaFoldDB" id="A0A9W8MU83"/>
<organism evidence="2 3">
    <name type="scientific">Agrocybe chaxingu</name>
    <dbReference type="NCBI Taxonomy" id="84603"/>
    <lineage>
        <taxon>Eukaryota</taxon>
        <taxon>Fungi</taxon>
        <taxon>Dikarya</taxon>
        <taxon>Basidiomycota</taxon>
        <taxon>Agaricomycotina</taxon>
        <taxon>Agaricomycetes</taxon>
        <taxon>Agaricomycetidae</taxon>
        <taxon>Agaricales</taxon>
        <taxon>Agaricineae</taxon>
        <taxon>Strophariaceae</taxon>
        <taxon>Agrocybe</taxon>
    </lineage>
</organism>
<evidence type="ECO:0000256" key="1">
    <source>
        <dbReference type="SAM" id="MobiDB-lite"/>
    </source>
</evidence>